<feature type="transmembrane region" description="Helical" evidence="2">
    <location>
        <begin position="80"/>
        <end position="102"/>
    </location>
</feature>
<gene>
    <name evidence="4" type="ORF">Poly51_61100</name>
</gene>
<dbReference type="EMBL" id="SJPW01000012">
    <property type="protein sequence ID" value="TWU44543.1"/>
    <property type="molecule type" value="Genomic_DNA"/>
</dbReference>
<feature type="signal peptide" evidence="3">
    <location>
        <begin position="1"/>
        <end position="38"/>
    </location>
</feature>
<evidence type="ECO:0000256" key="1">
    <source>
        <dbReference type="SAM" id="MobiDB-lite"/>
    </source>
</evidence>
<reference evidence="4 5" key="1">
    <citation type="submission" date="2019-02" db="EMBL/GenBank/DDBJ databases">
        <title>Deep-cultivation of Planctomycetes and their phenomic and genomic characterization uncovers novel biology.</title>
        <authorList>
            <person name="Wiegand S."/>
            <person name="Jogler M."/>
            <person name="Boedeker C."/>
            <person name="Pinto D."/>
            <person name="Vollmers J."/>
            <person name="Rivas-Marin E."/>
            <person name="Kohn T."/>
            <person name="Peeters S.H."/>
            <person name="Heuer A."/>
            <person name="Rast P."/>
            <person name="Oberbeckmann S."/>
            <person name="Bunk B."/>
            <person name="Jeske O."/>
            <person name="Meyerdierks A."/>
            <person name="Storesund J.E."/>
            <person name="Kallscheuer N."/>
            <person name="Luecker S."/>
            <person name="Lage O.M."/>
            <person name="Pohl T."/>
            <person name="Merkel B.J."/>
            <person name="Hornburger P."/>
            <person name="Mueller R.-W."/>
            <person name="Bruemmer F."/>
            <person name="Labrenz M."/>
            <person name="Spormann A.M."/>
            <person name="Op Den Camp H."/>
            <person name="Overmann J."/>
            <person name="Amann R."/>
            <person name="Jetten M.S.M."/>
            <person name="Mascher T."/>
            <person name="Medema M.H."/>
            <person name="Devos D.P."/>
            <person name="Kaster A.-K."/>
            <person name="Ovreas L."/>
            <person name="Rohde M."/>
            <person name="Galperin M.Y."/>
            <person name="Jogler C."/>
        </authorList>
    </citation>
    <scope>NUCLEOTIDE SEQUENCE [LARGE SCALE GENOMIC DNA]</scope>
    <source>
        <strain evidence="4 5">Poly51</strain>
    </source>
</reference>
<evidence type="ECO:0000313" key="5">
    <source>
        <dbReference type="Proteomes" id="UP000318288"/>
    </source>
</evidence>
<proteinExistence type="predicted"/>
<keyword evidence="5" id="KW-1185">Reference proteome</keyword>
<dbReference type="AlphaFoldDB" id="A0A5C6E4G3"/>
<name>A0A5C6E4G3_9BACT</name>
<feature type="compositionally biased region" description="Basic and acidic residues" evidence="1">
    <location>
        <begin position="39"/>
        <end position="53"/>
    </location>
</feature>
<comment type="caution">
    <text evidence="4">The sequence shown here is derived from an EMBL/GenBank/DDBJ whole genome shotgun (WGS) entry which is preliminary data.</text>
</comment>
<sequence precursor="true">MVPKSIAHSSCRAPAVLVRLLVAGICVWIASTSNVAHAQDKNSQNDRVTETKADVGPLEPGPRKAAKVRRDDRNWIRRNAGLFFIVLHAGWIVPMVMIGVLFHRHQKKKEEQRRTTLGEVAQELNLVFQEFPTGLSLATRLSPLPQFAIGRKQQITNLLVAETSDVCINLFDYQYTTGHGKNRRVHRETIAAVLATDLKLPTFHLRPEGTLDRLGSMIGMQDIDFHDHPEFSNAFVLKADNEASVRELLDRPLLDHFASRPGISFEATNGLFVYFRKHKQVEHTVDAMRAFLGEGFQTLQALQERLERV</sequence>
<organism evidence="4 5">
    <name type="scientific">Rubripirellula tenax</name>
    <dbReference type="NCBI Taxonomy" id="2528015"/>
    <lineage>
        <taxon>Bacteria</taxon>
        <taxon>Pseudomonadati</taxon>
        <taxon>Planctomycetota</taxon>
        <taxon>Planctomycetia</taxon>
        <taxon>Pirellulales</taxon>
        <taxon>Pirellulaceae</taxon>
        <taxon>Rubripirellula</taxon>
    </lineage>
</organism>
<evidence type="ECO:0000256" key="2">
    <source>
        <dbReference type="SAM" id="Phobius"/>
    </source>
</evidence>
<accession>A0A5C6E4G3</accession>
<keyword evidence="3" id="KW-0732">Signal</keyword>
<protein>
    <submittedName>
        <fullName evidence="4">Uncharacterized protein</fullName>
    </submittedName>
</protein>
<keyword evidence="2" id="KW-1133">Transmembrane helix</keyword>
<keyword evidence="2" id="KW-0812">Transmembrane</keyword>
<evidence type="ECO:0000256" key="3">
    <source>
        <dbReference type="SAM" id="SignalP"/>
    </source>
</evidence>
<dbReference type="Proteomes" id="UP000318288">
    <property type="component" value="Unassembled WGS sequence"/>
</dbReference>
<keyword evidence="2" id="KW-0472">Membrane</keyword>
<evidence type="ECO:0000313" key="4">
    <source>
        <dbReference type="EMBL" id="TWU44543.1"/>
    </source>
</evidence>
<feature type="region of interest" description="Disordered" evidence="1">
    <location>
        <begin position="39"/>
        <end position="64"/>
    </location>
</feature>
<feature type="chain" id="PRO_5022667649" evidence="3">
    <location>
        <begin position="39"/>
        <end position="309"/>
    </location>
</feature>